<evidence type="ECO:0000313" key="1">
    <source>
        <dbReference type="EMBL" id="NYA72754.1"/>
    </source>
</evidence>
<keyword evidence="2" id="KW-1185">Reference proteome</keyword>
<proteinExistence type="predicted"/>
<evidence type="ECO:0000313" key="2">
    <source>
        <dbReference type="Proteomes" id="UP000535020"/>
    </source>
</evidence>
<gene>
    <name evidence="1" type="ORF">HZF10_17635</name>
</gene>
<accession>A0A7Y9C7U9</accession>
<comment type="caution">
    <text evidence="1">The sequence shown here is derived from an EMBL/GenBank/DDBJ whole genome shotgun (WGS) entry which is preliminary data.</text>
</comment>
<dbReference type="InterPro" id="IPR043733">
    <property type="entry name" value="DUF5677"/>
</dbReference>
<dbReference type="Pfam" id="PF18928">
    <property type="entry name" value="DUF5677"/>
    <property type="match status" value="1"/>
</dbReference>
<dbReference type="EMBL" id="JACBJI010000017">
    <property type="protein sequence ID" value="NYA72754.1"/>
    <property type="molecule type" value="Genomic_DNA"/>
</dbReference>
<protein>
    <submittedName>
        <fullName evidence="1">Uncharacterized protein</fullName>
    </submittedName>
</protein>
<sequence>MKISYPNRQNVSETIQFEKFQKDFDQNIEFLEDFSGLITLSGRMISFVTPEKIHFVNPILLDSSVNTLKSIKLCCSIGSFSDANTLIRKLRDDLLLYVYILSVLNKYKPFVQNSIEQISLESEKEFAKTFANLEFNTNLSNDEKAIESWLRDEVHKLDDNIKKKLSFGNYMNVLKSNQEVKIILEKYNLKNYWTLLTGKLNDYVHNNGRKFNSHNILHSETTQLDVHLSNINIRTSYVVTFFLILITMTESALLCSGEIEDYLNLGLEPPEDCQYEIAPFIQKFIDDKVVKLHPELKDYLRDNNNYNMKIQ</sequence>
<dbReference type="RefSeq" id="WP_176007564.1">
    <property type="nucleotide sequence ID" value="NZ_JABWMI010000036.1"/>
</dbReference>
<name>A0A7Y9C7U9_9FLAO</name>
<reference evidence="1 2" key="1">
    <citation type="submission" date="2020-07" db="EMBL/GenBank/DDBJ databases">
        <authorList>
            <person name="Sun Q."/>
        </authorList>
    </citation>
    <scope>NUCLEOTIDE SEQUENCE [LARGE SCALE GENOMIC DNA]</scope>
    <source>
        <strain evidence="1 2">MAH-1</strain>
    </source>
</reference>
<dbReference type="AlphaFoldDB" id="A0A7Y9C7U9"/>
<dbReference type="Proteomes" id="UP000535020">
    <property type="component" value="Unassembled WGS sequence"/>
</dbReference>
<organism evidence="1 2">
    <name type="scientific">Flavobacterium agri</name>
    <dbReference type="NCBI Taxonomy" id="2743471"/>
    <lineage>
        <taxon>Bacteria</taxon>
        <taxon>Pseudomonadati</taxon>
        <taxon>Bacteroidota</taxon>
        <taxon>Flavobacteriia</taxon>
        <taxon>Flavobacteriales</taxon>
        <taxon>Flavobacteriaceae</taxon>
        <taxon>Flavobacterium</taxon>
    </lineage>
</organism>